<protein>
    <submittedName>
        <fullName evidence="1">Uncharacterized protein</fullName>
    </submittedName>
</protein>
<organism evidence="1 2">
    <name type="scientific">Planoprotostelium fungivorum</name>
    <dbReference type="NCBI Taxonomy" id="1890364"/>
    <lineage>
        <taxon>Eukaryota</taxon>
        <taxon>Amoebozoa</taxon>
        <taxon>Evosea</taxon>
        <taxon>Variosea</taxon>
        <taxon>Cavosteliida</taxon>
        <taxon>Cavosteliaceae</taxon>
        <taxon>Planoprotostelium</taxon>
    </lineage>
</organism>
<gene>
    <name evidence="1" type="ORF">PROFUN_10395</name>
</gene>
<evidence type="ECO:0000313" key="2">
    <source>
        <dbReference type="Proteomes" id="UP000241769"/>
    </source>
</evidence>
<dbReference type="EMBL" id="MDYQ01000108">
    <property type="protein sequence ID" value="PRP82186.1"/>
    <property type="molecule type" value="Genomic_DNA"/>
</dbReference>
<reference evidence="1 2" key="1">
    <citation type="journal article" date="2018" name="Genome Biol. Evol.">
        <title>Multiple Roots of Fruiting Body Formation in Amoebozoa.</title>
        <authorList>
            <person name="Hillmann F."/>
            <person name="Forbes G."/>
            <person name="Novohradska S."/>
            <person name="Ferling I."/>
            <person name="Riege K."/>
            <person name="Groth M."/>
            <person name="Westermann M."/>
            <person name="Marz M."/>
            <person name="Spaller T."/>
            <person name="Winckler T."/>
            <person name="Schaap P."/>
            <person name="Glockner G."/>
        </authorList>
    </citation>
    <scope>NUCLEOTIDE SEQUENCE [LARGE SCALE GENOMIC DNA]</scope>
    <source>
        <strain evidence="1 2">Jena</strain>
    </source>
</reference>
<evidence type="ECO:0000313" key="1">
    <source>
        <dbReference type="EMBL" id="PRP82186.1"/>
    </source>
</evidence>
<dbReference type="Proteomes" id="UP000241769">
    <property type="component" value="Unassembled WGS sequence"/>
</dbReference>
<dbReference type="InParanoid" id="A0A2P6NE01"/>
<keyword evidence="2" id="KW-1185">Reference proteome</keyword>
<dbReference type="AlphaFoldDB" id="A0A2P6NE01"/>
<sequence length="58" mass="6429">MPPTVNGNMIYINLMKKINHEGVGYNGSHCVTFVEILMLYKSPGPNMPCLSLSLPYLS</sequence>
<accession>A0A2P6NE01</accession>
<comment type="caution">
    <text evidence="1">The sequence shown here is derived from an EMBL/GenBank/DDBJ whole genome shotgun (WGS) entry which is preliminary data.</text>
</comment>
<name>A0A2P6NE01_9EUKA</name>
<proteinExistence type="predicted"/>